<dbReference type="InterPro" id="IPR044986">
    <property type="entry name" value="KIF15/KIN-12"/>
</dbReference>
<evidence type="ECO:0000256" key="9">
    <source>
        <dbReference type="SAM" id="MobiDB-lite"/>
    </source>
</evidence>
<evidence type="ECO:0000256" key="7">
    <source>
        <dbReference type="PROSITE-ProRule" id="PRU00283"/>
    </source>
</evidence>
<feature type="compositionally biased region" description="Polar residues" evidence="9">
    <location>
        <begin position="655"/>
        <end position="678"/>
    </location>
</feature>
<evidence type="ECO:0000256" key="1">
    <source>
        <dbReference type="ARBA" id="ARBA00022701"/>
    </source>
</evidence>
<evidence type="ECO:0000256" key="2">
    <source>
        <dbReference type="ARBA" id="ARBA00022741"/>
    </source>
</evidence>
<evidence type="ECO:0000256" key="3">
    <source>
        <dbReference type="ARBA" id="ARBA00022840"/>
    </source>
</evidence>
<dbReference type="GO" id="GO:0005874">
    <property type="term" value="C:microtubule"/>
    <property type="evidence" value="ECO:0007669"/>
    <property type="project" value="UniProtKB-KW"/>
</dbReference>
<feature type="region of interest" description="Disordered" evidence="9">
    <location>
        <begin position="641"/>
        <end position="678"/>
    </location>
</feature>
<evidence type="ECO:0000256" key="8">
    <source>
        <dbReference type="SAM" id="Coils"/>
    </source>
</evidence>
<keyword evidence="1" id="KW-0493">Microtubule</keyword>
<dbReference type="PANTHER" id="PTHR37739">
    <property type="entry name" value="KINESIN-LIKE PROTEIN KIN-12D"/>
    <property type="match status" value="1"/>
</dbReference>
<feature type="coiled-coil region" evidence="8">
    <location>
        <begin position="24"/>
        <end position="51"/>
    </location>
</feature>
<dbReference type="Gene3D" id="3.40.850.10">
    <property type="entry name" value="Kinesin motor domain"/>
    <property type="match status" value="1"/>
</dbReference>
<dbReference type="InterPro" id="IPR027417">
    <property type="entry name" value="P-loop_NTPase"/>
</dbReference>
<dbReference type="InterPro" id="IPR001752">
    <property type="entry name" value="Kinesin_motor_dom"/>
</dbReference>
<dbReference type="GO" id="GO:0008017">
    <property type="term" value="F:microtubule binding"/>
    <property type="evidence" value="ECO:0007669"/>
    <property type="project" value="InterPro"/>
</dbReference>
<accession>A0A7S2KEG8</accession>
<dbReference type="PROSITE" id="PS50067">
    <property type="entry name" value="KINESIN_MOTOR_2"/>
    <property type="match status" value="1"/>
</dbReference>
<feature type="domain" description="Kinesin motor" evidence="10">
    <location>
        <begin position="1"/>
        <end position="17"/>
    </location>
</feature>
<evidence type="ECO:0000313" key="11">
    <source>
        <dbReference type="EMBL" id="CAD9574542.1"/>
    </source>
</evidence>
<keyword evidence="5" id="KW-0505">Motor protein</keyword>
<dbReference type="GO" id="GO:0005524">
    <property type="term" value="F:ATP binding"/>
    <property type="evidence" value="ECO:0007669"/>
    <property type="project" value="UniProtKB-KW"/>
</dbReference>
<evidence type="ECO:0000256" key="5">
    <source>
        <dbReference type="ARBA" id="ARBA00023175"/>
    </source>
</evidence>
<dbReference type="PANTHER" id="PTHR37739:SF8">
    <property type="entry name" value="KINESIN-LIKE PROTEIN KIN-12D"/>
    <property type="match status" value="1"/>
</dbReference>
<evidence type="ECO:0000259" key="10">
    <source>
        <dbReference type="PROSITE" id="PS50067"/>
    </source>
</evidence>
<sequence>MAETLSTLKFAQRAKMIKNKAIVNENTNGTIAALQAEIERLRSENSISSKNCANADNFRKERIEEPNQTDTHRVMNQQTQIIKHLKRKLNEEQMVGKFKQARIDILRRKRNANGSEDEEIITLCNEIDSLRRQLNRPTAEAIEWKLAYQNSVEGESRSPPELNSARPNDGMIQELEHNIAKLKNDKALLRKKILKLEQASARSVVEVSEAADEIEKLDAEIDHLRKEVEKEKQVAQNASAESSEILQKLELLSREFDAVNGIKTSLEEEITHERKSNDELELEVERLMNVVDSLGEEKADTQQEMDRLNIELIELRKNKKAVSADLQATEVELRQRLATMSKDNAILLQKAKEVAKDLARRQRELEKSDKKLATVKSTSDAEIALLRAEKEGLAKELNQIYVAHAKEISAMKVGHAEEIESLQRECSVFKEKLECRSKEIDPRVAELEEKLAAITKERDMIEFERDSLQEDQDTLTEQAQFLSKQNDELEEENTHFRKIIGIESSFASQASDNSGIDVQNPSSQKDTCTGPFSVNESPILPSTIFQADHHTPQMAAKKIELTNCKNEEEECVPISGLPVAQKARTPFSNTKSRLNISSNVVRNAVKKLEVCNNMTSGEDSFDESMFLPNVDALDKENFESSFLGKHGSSKKNKQRPQPQSSSKVATPSIYRSNWSFSM</sequence>
<dbReference type="Gene3D" id="1.10.287.1490">
    <property type="match status" value="1"/>
</dbReference>
<reference evidence="11" key="1">
    <citation type="submission" date="2021-01" db="EMBL/GenBank/DDBJ databases">
        <authorList>
            <person name="Corre E."/>
            <person name="Pelletier E."/>
            <person name="Niang G."/>
            <person name="Scheremetjew M."/>
            <person name="Finn R."/>
            <person name="Kale V."/>
            <person name="Holt S."/>
            <person name="Cochrane G."/>
            <person name="Meng A."/>
            <person name="Brown T."/>
            <person name="Cohen L."/>
        </authorList>
    </citation>
    <scope>NUCLEOTIDE SEQUENCE</scope>
    <source>
        <strain evidence="11">B650</strain>
    </source>
</reference>
<dbReference type="GO" id="GO:0007018">
    <property type="term" value="P:microtubule-based movement"/>
    <property type="evidence" value="ECO:0007669"/>
    <property type="project" value="InterPro"/>
</dbReference>
<proteinExistence type="inferred from homology"/>
<keyword evidence="3" id="KW-0067">ATP-binding</keyword>
<name>A0A7S2KEG8_9STRA</name>
<dbReference type="InterPro" id="IPR036961">
    <property type="entry name" value="Kinesin_motor_dom_sf"/>
</dbReference>
<comment type="similarity">
    <text evidence="6">Belongs to the TRAFAC class myosin-kinesin ATPase superfamily. Kinesin family. KIN-12 subfamily.</text>
</comment>
<feature type="coiled-coil region" evidence="8">
    <location>
        <begin position="172"/>
        <end position="368"/>
    </location>
</feature>
<organism evidence="11">
    <name type="scientific">Leptocylindrus danicus</name>
    <dbReference type="NCBI Taxonomy" id="163516"/>
    <lineage>
        <taxon>Eukaryota</taxon>
        <taxon>Sar</taxon>
        <taxon>Stramenopiles</taxon>
        <taxon>Ochrophyta</taxon>
        <taxon>Bacillariophyta</taxon>
        <taxon>Coscinodiscophyceae</taxon>
        <taxon>Chaetocerotophycidae</taxon>
        <taxon>Leptocylindrales</taxon>
        <taxon>Leptocylindraceae</taxon>
        <taxon>Leptocylindrus</taxon>
    </lineage>
</organism>
<evidence type="ECO:0000256" key="4">
    <source>
        <dbReference type="ARBA" id="ARBA00023054"/>
    </source>
</evidence>
<keyword evidence="2" id="KW-0547">Nucleotide-binding</keyword>
<gene>
    <name evidence="11" type="ORF">LDAN0321_LOCUS8532</name>
</gene>
<feature type="coiled-coil region" evidence="8">
    <location>
        <begin position="444"/>
        <end position="499"/>
    </location>
</feature>
<dbReference type="GO" id="GO:0003777">
    <property type="term" value="F:microtubule motor activity"/>
    <property type="evidence" value="ECO:0007669"/>
    <property type="project" value="InterPro"/>
</dbReference>
<dbReference type="SUPFAM" id="SSF52540">
    <property type="entry name" value="P-loop containing nucleoside triphosphate hydrolases"/>
    <property type="match status" value="1"/>
</dbReference>
<keyword evidence="4 8" id="KW-0175">Coiled coil</keyword>
<protein>
    <recommendedName>
        <fullName evidence="10">Kinesin motor domain-containing protein</fullName>
    </recommendedName>
</protein>
<evidence type="ECO:0000256" key="6">
    <source>
        <dbReference type="ARBA" id="ARBA00034488"/>
    </source>
</evidence>
<dbReference type="AlphaFoldDB" id="A0A7S2KEG8"/>
<comment type="caution">
    <text evidence="7">Lacks conserved residue(s) required for the propagation of feature annotation.</text>
</comment>
<dbReference type="EMBL" id="HBGY01013275">
    <property type="protein sequence ID" value="CAD9574542.1"/>
    <property type="molecule type" value="Transcribed_RNA"/>
</dbReference>